<reference evidence="4 5" key="1">
    <citation type="submission" date="2024-11" db="EMBL/GenBank/DDBJ databases">
        <title>Using genomics to understand microbial adaptation to soil warming.</title>
        <authorList>
            <person name="Deangelis K.M. PhD."/>
        </authorList>
    </citation>
    <scope>NUCLEOTIDE SEQUENCE [LARGE SCALE GENOMIC DNA]</scope>
    <source>
        <strain evidence="4 5">GAS97</strain>
    </source>
</reference>
<dbReference type="InterPro" id="IPR028351">
    <property type="entry name" value="CyaE"/>
</dbReference>
<evidence type="ECO:0000313" key="4">
    <source>
        <dbReference type="EMBL" id="MFK4444912.1"/>
    </source>
</evidence>
<evidence type="ECO:0000313" key="5">
    <source>
        <dbReference type="Proteomes" id="UP001620514"/>
    </source>
</evidence>
<keyword evidence="2" id="KW-0998">Cell outer membrane</keyword>
<dbReference type="PANTHER" id="PTHR30203">
    <property type="entry name" value="OUTER MEMBRANE CATION EFFLUX PROTEIN"/>
    <property type="match status" value="1"/>
</dbReference>
<dbReference type="PROSITE" id="PS51257">
    <property type="entry name" value="PROKAR_LIPOPROTEIN"/>
    <property type="match status" value="1"/>
</dbReference>
<evidence type="ECO:0000256" key="2">
    <source>
        <dbReference type="PIRNR" id="PIRNR001892"/>
    </source>
</evidence>
<comment type="caution">
    <text evidence="4">The sequence shown here is derived from an EMBL/GenBank/DDBJ whole genome shotgun (WGS) entry which is preliminary data.</text>
</comment>
<dbReference type="Gene3D" id="1.20.1600.10">
    <property type="entry name" value="Outer membrane efflux proteins (OEP)"/>
    <property type="match status" value="1"/>
</dbReference>
<keyword evidence="2" id="KW-0354">Hemolysis</keyword>
<protein>
    <recommendedName>
        <fullName evidence="2">Protein CyaE</fullName>
    </recommendedName>
</protein>
<sequence length="509" mass="52261">MREHKSLVIAVLFSWLLSGCATSALEMAPDRPDRPWSPVTTATGEIIAGEQKMAGPSDSYVLPSNPALANIHLSPDVDTSKVYSLPGLIDLAESSNTTTRIAWNDARRVALAAGIAESAYLPRITATAIGGYQGTSGNDSAQGANLGNNGSANGTVSAVSLQWLLFDFGERAAVVEAAKQASVVSNVAFNAAHQQVIYNVTLAFHAHGAALSRVATAAQSLRNAQTVQRAAKDRYKHGVGTVIEVAQARQGTAQANLALVQATGGEKDAYLALLTAMGISPLTQIKIADVSGRDLSPSTETSVEMIISESIGRRADVLGADAARSASLANIRAAQAEFMPKIFLSGVGAYSAGGLSLTALPSAGQAPPTVNVNGHHFNGGIFVGVTIPLYDGGTRSAVLAQARAEADSADARLTHVRDEAVREIVLAGNTLRTSLSACQASKSLASAAQTTFDAALAAYQHGVGSITDLTLANSQLLQAKNASTDAYSTALSAAAMLALATGTLGAAPE</sequence>
<evidence type="ECO:0000256" key="3">
    <source>
        <dbReference type="SAM" id="SignalP"/>
    </source>
</evidence>
<keyword evidence="2" id="KW-0472">Membrane</keyword>
<name>A0ABW8MSN5_9BURK</name>
<comment type="function">
    <text evidence="2">CyaE is necessary for transport of calmodulin-sensitive adenylate cyclase-hemolysin (cyclolysin).</text>
</comment>
<accession>A0ABW8MSN5</accession>
<dbReference type="RefSeq" id="WP_404609978.1">
    <property type="nucleotide sequence ID" value="NZ_JBIYDN010000016.1"/>
</dbReference>
<dbReference type="PIRSF" id="PIRSF001892">
    <property type="entry name" value="CyaE"/>
    <property type="match status" value="1"/>
</dbReference>
<dbReference type="InterPro" id="IPR010131">
    <property type="entry name" value="MdtP/NodT-like"/>
</dbReference>
<keyword evidence="5" id="KW-1185">Reference proteome</keyword>
<gene>
    <name evidence="4" type="ORF">ABH943_004934</name>
</gene>
<proteinExistence type="inferred from homology"/>
<feature type="chain" id="PRO_5046677659" description="Protein CyaE" evidence="3">
    <location>
        <begin position="24"/>
        <end position="509"/>
    </location>
</feature>
<dbReference type="Proteomes" id="UP001620514">
    <property type="component" value="Unassembled WGS sequence"/>
</dbReference>
<keyword evidence="2" id="KW-0813">Transport</keyword>
<organism evidence="4 5">
    <name type="scientific">Caballeronia udeis</name>
    <dbReference type="NCBI Taxonomy" id="1232866"/>
    <lineage>
        <taxon>Bacteria</taxon>
        <taxon>Pseudomonadati</taxon>
        <taxon>Pseudomonadota</taxon>
        <taxon>Betaproteobacteria</taxon>
        <taxon>Burkholderiales</taxon>
        <taxon>Burkholderiaceae</taxon>
        <taxon>Caballeronia</taxon>
    </lineage>
</organism>
<dbReference type="SUPFAM" id="SSF56954">
    <property type="entry name" value="Outer membrane efflux proteins (OEP)"/>
    <property type="match status" value="1"/>
</dbReference>
<dbReference type="EMBL" id="JBIYDN010000016">
    <property type="protein sequence ID" value="MFK4444912.1"/>
    <property type="molecule type" value="Genomic_DNA"/>
</dbReference>
<comment type="subcellular location">
    <subcellularLocation>
        <location evidence="2">Cell outer membrane</location>
        <topology evidence="2">Peripheral membrane protein</topology>
    </subcellularLocation>
</comment>
<comment type="similarity">
    <text evidence="1 2">Belongs to the outer membrane factor (OMF) (TC 1.B.17) family.</text>
</comment>
<dbReference type="PANTHER" id="PTHR30203:SF29">
    <property type="entry name" value="PROTEIN CYAE"/>
    <property type="match status" value="1"/>
</dbReference>
<dbReference type="InterPro" id="IPR003423">
    <property type="entry name" value="OMP_efflux"/>
</dbReference>
<feature type="signal peptide" evidence="3">
    <location>
        <begin position="1"/>
        <end position="23"/>
    </location>
</feature>
<dbReference type="Pfam" id="PF02321">
    <property type="entry name" value="OEP"/>
    <property type="match status" value="2"/>
</dbReference>
<keyword evidence="3" id="KW-0732">Signal</keyword>
<keyword evidence="2" id="KW-0204">Cytolysis</keyword>
<evidence type="ECO:0000256" key="1">
    <source>
        <dbReference type="ARBA" id="ARBA00007613"/>
    </source>
</evidence>